<gene>
    <name evidence="1" type="ORF">Rsub_11437</name>
</gene>
<proteinExistence type="predicted"/>
<dbReference type="Proteomes" id="UP000247498">
    <property type="component" value="Unassembled WGS sequence"/>
</dbReference>
<dbReference type="Pfam" id="PF07386">
    <property type="entry name" value="DUF1499"/>
    <property type="match status" value="1"/>
</dbReference>
<keyword evidence="2" id="KW-1185">Reference proteome</keyword>
<comment type="caution">
    <text evidence="1">The sequence shown here is derived from an EMBL/GenBank/DDBJ whole genome shotgun (WGS) entry which is preliminary data.</text>
</comment>
<sequence length="162" mass="17735">MFAVHLAARLTRPLLPVHDVATAYGEDTPAFLRDRRPGGPQLAPLTRAAYFDVRPVLVASDNVPGVYAVALETARAMGWEVELEEAPSAFQAVVTTRLMRFRDDIVVRVKPDEAGGATRVDARSRSRMGQGDLGANGARLARYLARLRRDLAARQLVVSSRL</sequence>
<dbReference type="InterPro" id="IPR010865">
    <property type="entry name" value="DUF1499"/>
</dbReference>
<evidence type="ECO:0000313" key="1">
    <source>
        <dbReference type="EMBL" id="GBF99230.1"/>
    </source>
</evidence>
<organism evidence="1 2">
    <name type="scientific">Raphidocelis subcapitata</name>
    <dbReference type="NCBI Taxonomy" id="307507"/>
    <lineage>
        <taxon>Eukaryota</taxon>
        <taxon>Viridiplantae</taxon>
        <taxon>Chlorophyta</taxon>
        <taxon>core chlorophytes</taxon>
        <taxon>Chlorophyceae</taxon>
        <taxon>CS clade</taxon>
        <taxon>Sphaeropleales</taxon>
        <taxon>Selenastraceae</taxon>
        <taxon>Raphidocelis</taxon>
    </lineage>
</organism>
<dbReference type="OrthoDB" id="540864at2759"/>
<evidence type="ECO:0008006" key="3">
    <source>
        <dbReference type="Google" id="ProtNLM"/>
    </source>
</evidence>
<dbReference type="AlphaFoldDB" id="A0A2V0PMV5"/>
<dbReference type="EMBL" id="BDRX01000150">
    <property type="protein sequence ID" value="GBF99230.1"/>
    <property type="molecule type" value="Genomic_DNA"/>
</dbReference>
<name>A0A2V0PMV5_9CHLO</name>
<dbReference type="InParanoid" id="A0A2V0PMV5"/>
<accession>A0A2V0PMV5</accession>
<evidence type="ECO:0000313" key="2">
    <source>
        <dbReference type="Proteomes" id="UP000247498"/>
    </source>
</evidence>
<reference evidence="1 2" key="1">
    <citation type="journal article" date="2018" name="Sci. Rep.">
        <title>Raphidocelis subcapitata (=Pseudokirchneriella subcapitata) provides an insight into genome evolution and environmental adaptations in the Sphaeropleales.</title>
        <authorList>
            <person name="Suzuki S."/>
            <person name="Yamaguchi H."/>
            <person name="Nakajima N."/>
            <person name="Kawachi M."/>
        </authorList>
    </citation>
    <scope>NUCLEOTIDE SEQUENCE [LARGE SCALE GENOMIC DNA]</scope>
    <source>
        <strain evidence="1 2">NIES-35</strain>
    </source>
</reference>
<protein>
    <recommendedName>
        <fullName evidence="3">DUF1499 domain-containing protein</fullName>
    </recommendedName>
</protein>